<comment type="caution">
    <text evidence="6">The sequence shown here is derived from an EMBL/GenBank/DDBJ whole genome shotgun (WGS) entry which is preliminary data.</text>
</comment>
<dbReference type="PROSITE" id="PS50113">
    <property type="entry name" value="PAC"/>
    <property type="match status" value="1"/>
</dbReference>
<dbReference type="PANTHER" id="PTHR47429">
    <property type="entry name" value="PROTEIN TWIN LOV 1"/>
    <property type="match status" value="1"/>
</dbReference>
<dbReference type="AlphaFoldDB" id="A0A9P9E681"/>
<evidence type="ECO:0000256" key="2">
    <source>
        <dbReference type="ARBA" id="ARBA00022643"/>
    </source>
</evidence>
<keyword evidence="2" id="KW-0288">FMN</keyword>
<keyword evidence="7" id="KW-1185">Reference proteome</keyword>
<dbReference type="Gene3D" id="3.30.450.20">
    <property type="entry name" value="PAS domain"/>
    <property type="match status" value="1"/>
</dbReference>
<feature type="region of interest" description="Disordered" evidence="4">
    <location>
        <begin position="621"/>
        <end position="669"/>
    </location>
</feature>
<feature type="compositionally biased region" description="Basic and acidic residues" evidence="4">
    <location>
        <begin position="634"/>
        <end position="649"/>
    </location>
</feature>
<protein>
    <recommendedName>
        <fullName evidence="5">PAC domain-containing protein</fullName>
    </recommendedName>
</protein>
<feature type="region of interest" description="Disordered" evidence="4">
    <location>
        <begin position="543"/>
        <end position="571"/>
    </location>
</feature>
<name>A0A9P9E681_9PLEO</name>
<gene>
    <name evidence="6" type="ORF">B0J11DRAFT_483522</name>
</gene>
<keyword evidence="3" id="KW-0157">Chromophore</keyword>
<evidence type="ECO:0000256" key="4">
    <source>
        <dbReference type="SAM" id="MobiDB-lite"/>
    </source>
</evidence>
<evidence type="ECO:0000313" key="7">
    <source>
        <dbReference type="Proteomes" id="UP000700596"/>
    </source>
</evidence>
<dbReference type="InterPro" id="IPR000014">
    <property type="entry name" value="PAS"/>
</dbReference>
<dbReference type="Proteomes" id="UP000700596">
    <property type="component" value="Unassembled WGS sequence"/>
</dbReference>
<dbReference type="SUPFAM" id="SSF55785">
    <property type="entry name" value="PYP-like sensor domain (PAS domain)"/>
    <property type="match status" value="1"/>
</dbReference>
<dbReference type="InterPro" id="IPR035965">
    <property type="entry name" value="PAS-like_dom_sf"/>
</dbReference>
<evidence type="ECO:0000256" key="1">
    <source>
        <dbReference type="ARBA" id="ARBA00022630"/>
    </source>
</evidence>
<keyword evidence="1" id="KW-0285">Flavoprotein</keyword>
<dbReference type="Pfam" id="PF13426">
    <property type="entry name" value="PAS_9"/>
    <property type="match status" value="1"/>
</dbReference>
<feature type="domain" description="PAC" evidence="5">
    <location>
        <begin position="250"/>
        <end position="303"/>
    </location>
</feature>
<dbReference type="OrthoDB" id="447251at2759"/>
<dbReference type="InterPro" id="IPR000700">
    <property type="entry name" value="PAS-assoc_C"/>
</dbReference>
<evidence type="ECO:0000313" key="6">
    <source>
        <dbReference type="EMBL" id="KAH7130706.1"/>
    </source>
</evidence>
<organism evidence="6 7">
    <name type="scientific">Dendryphion nanum</name>
    <dbReference type="NCBI Taxonomy" id="256645"/>
    <lineage>
        <taxon>Eukaryota</taxon>
        <taxon>Fungi</taxon>
        <taxon>Dikarya</taxon>
        <taxon>Ascomycota</taxon>
        <taxon>Pezizomycotina</taxon>
        <taxon>Dothideomycetes</taxon>
        <taxon>Pleosporomycetidae</taxon>
        <taxon>Pleosporales</taxon>
        <taxon>Torulaceae</taxon>
        <taxon>Dendryphion</taxon>
    </lineage>
</organism>
<sequence length="669" mass="73776">MPKISDPRYDSGVEADHDIERFSSSNGDRRFSTLSAYDLAAPPPRLCQTNGEYISERLFSADHLSVILRDPVAFQRFTNFLNRYRPLAAPNLVRYIESQKALTAIRYANALAEQVMGGHPDRASRRNAAVLDARFEGFMRQSIEELVNDTLPAYLTYQLIVLVTEMLVKEITGSTAPILRDVVHRTSEVYFLSDPSLPDDPIVFASQEFYNTTLYGQAYVIGKNWRFLCGPHTQAAAIKRIYDALNNGMEICEVLLNYRRDGSPFLNLMMMAPLMDHRGRIRYVLGRQIDITQLIEGGRGLETFKNLLASTTDANVGSHPDPLDHKPPIRILKELGNLLNDEEADAFSARSRPSSFDSSRTTPLRENQTSRILIGIDGLADANFWPAGGFGPSGRLPGIYQNYMLVRPYPSLRIIFTSASLRIPGLSQSRLMDRIGGPAHVKAGLVDALAQGVSVTAKISWLTRSLDDVMSHQPLSSPTKPPKSPRPKFKEGKPRWIHCTPLLGSDSRPGVIMIVMIDQEEIAGTLNRDKFGVPQSLGMMKSASAETWPPPRQKHTRMDSGGVSGGSGAENDWASKPRLYAEYLRREVKDLSLSSRKHSAPELRGQIARLGNGGVNGAAVGNAGGKVNGTEESGETRLRVVSSVEDRNSNSRASSIKTLGGQRGRKSSV</sequence>
<feature type="region of interest" description="Disordered" evidence="4">
    <location>
        <begin position="470"/>
        <end position="493"/>
    </location>
</feature>
<reference evidence="6" key="1">
    <citation type="journal article" date="2021" name="Nat. Commun.">
        <title>Genetic determinants of endophytism in the Arabidopsis root mycobiome.</title>
        <authorList>
            <person name="Mesny F."/>
            <person name="Miyauchi S."/>
            <person name="Thiergart T."/>
            <person name="Pickel B."/>
            <person name="Atanasova L."/>
            <person name="Karlsson M."/>
            <person name="Huettel B."/>
            <person name="Barry K.W."/>
            <person name="Haridas S."/>
            <person name="Chen C."/>
            <person name="Bauer D."/>
            <person name="Andreopoulos W."/>
            <person name="Pangilinan J."/>
            <person name="LaButti K."/>
            <person name="Riley R."/>
            <person name="Lipzen A."/>
            <person name="Clum A."/>
            <person name="Drula E."/>
            <person name="Henrissat B."/>
            <person name="Kohler A."/>
            <person name="Grigoriev I.V."/>
            <person name="Martin F.M."/>
            <person name="Hacquard S."/>
        </authorList>
    </citation>
    <scope>NUCLEOTIDE SEQUENCE</scope>
    <source>
        <strain evidence="6">MPI-CAGE-CH-0243</strain>
    </source>
</reference>
<dbReference type="CDD" id="cd00130">
    <property type="entry name" value="PAS"/>
    <property type="match status" value="1"/>
</dbReference>
<dbReference type="PANTHER" id="PTHR47429:SF9">
    <property type="entry name" value="PAS DOMAIN-CONTAINING PROTEIN"/>
    <property type="match status" value="1"/>
</dbReference>
<dbReference type="EMBL" id="JAGMWT010000004">
    <property type="protein sequence ID" value="KAH7130706.1"/>
    <property type="molecule type" value="Genomic_DNA"/>
</dbReference>
<dbReference type="GO" id="GO:0005634">
    <property type="term" value="C:nucleus"/>
    <property type="evidence" value="ECO:0007669"/>
    <property type="project" value="TreeGrafter"/>
</dbReference>
<proteinExistence type="predicted"/>
<accession>A0A9P9E681</accession>
<evidence type="ECO:0000259" key="5">
    <source>
        <dbReference type="PROSITE" id="PS50113"/>
    </source>
</evidence>
<dbReference type="NCBIfam" id="TIGR00229">
    <property type="entry name" value="sensory_box"/>
    <property type="match status" value="1"/>
</dbReference>
<evidence type="ECO:0000256" key="3">
    <source>
        <dbReference type="ARBA" id="ARBA00022991"/>
    </source>
</evidence>